<name>A0ABD1WAJ1_9LAMI</name>
<dbReference type="EMBL" id="JBFOLJ010000004">
    <property type="protein sequence ID" value="KAL2545843.1"/>
    <property type="molecule type" value="Genomic_DNA"/>
</dbReference>
<protein>
    <recommendedName>
        <fullName evidence="1">RNA-dependent RNA polymerase</fullName>
        <ecNumber evidence="1">2.7.7.48</ecNumber>
    </recommendedName>
</protein>
<organism evidence="3 4">
    <name type="scientific">Forsythia ovata</name>
    <dbReference type="NCBI Taxonomy" id="205694"/>
    <lineage>
        <taxon>Eukaryota</taxon>
        <taxon>Viridiplantae</taxon>
        <taxon>Streptophyta</taxon>
        <taxon>Embryophyta</taxon>
        <taxon>Tracheophyta</taxon>
        <taxon>Spermatophyta</taxon>
        <taxon>Magnoliopsida</taxon>
        <taxon>eudicotyledons</taxon>
        <taxon>Gunneridae</taxon>
        <taxon>Pentapetalae</taxon>
        <taxon>asterids</taxon>
        <taxon>lamiids</taxon>
        <taxon>Lamiales</taxon>
        <taxon>Oleaceae</taxon>
        <taxon>Forsythieae</taxon>
        <taxon>Forsythia</taxon>
    </lineage>
</organism>
<evidence type="ECO:0000313" key="4">
    <source>
        <dbReference type="Proteomes" id="UP001604277"/>
    </source>
</evidence>
<dbReference type="GO" id="GO:0031047">
    <property type="term" value="P:regulatory ncRNA-mediated gene silencing"/>
    <property type="evidence" value="ECO:0007669"/>
    <property type="project" value="UniProtKB-KW"/>
</dbReference>
<dbReference type="InterPro" id="IPR057596">
    <property type="entry name" value="RDRP_core"/>
</dbReference>
<comment type="catalytic activity">
    <reaction evidence="1">
        <text>RNA(n) + a ribonucleoside 5'-triphosphate = RNA(n+1) + diphosphate</text>
        <dbReference type="Rhea" id="RHEA:21248"/>
        <dbReference type="Rhea" id="RHEA-COMP:14527"/>
        <dbReference type="Rhea" id="RHEA-COMP:17342"/>
        <dbReference type="ChEBI" id="CHEBI:33019"/>
        <dbReference type="ChEBI" id="CHEBI:61557"/>
        <dbReference type="ChEBI" id="CHEBI:140395"/>
        <dbReference type="EC" id="2.7.7.48"/>
    </reaction>
</comment>
<dbReference type="GO" id="GO:0003968">
    <property type="term" value="F:RNA-directed RNA polymerase activity"/>
    <property type="evidence" value="ECO:0007669"/>
    <property type="project" value="UniProtKB-KW"/>
</dbReference>
<feature type="domain" description="RDRP core" evidence="2">
    <location>
        <begin position="52"/>
        <end position="149"/>
    </location>
</feature>
<keyword evidence="1" id="KW-0943">RNA-mediated gene silencing</keyword>
<dbReference type="Proteomes" id="UP001604277">
    <property type="component" value="Unassembled WGS sequence"/>
</dbReference>
<dbReference type="InterPro" id="IPR007855">
    <property type="entry name" value="RDRP"/>
</dbReference>
<keyword evidence="1" id="KW-0808">Transferase</keyword>
<dbReference type="GO" id="GO:0003723">
    <property type="term" value="F:RNA binding"/>
    <property type="evidence" value="ECO:0007669"/>
    <property type="project" value="UniProtKB-KW"/>
</dbReference>
<evidence type="ECO:0000259" key="2">
    <source>
        <dbReference type="Pfam" id="PF05183"/>
    </source>
</evidence>
<dbReference type="EC" id="2.7.7.48" evidence="1"/>
<comment type="caution">
    <text evidence="3">The sequence shown here is derived from an EMBL/GenBank/DDBJ whole genome shotgun (WGS) entry which is preliminary data.</text>
</comment>
<dbReference type="AlphaFoldDB" id="A0ABD1WAJ1"/>
<sequence>MSSQSIGKGIHKCAPRLITDLHVCELVHGFMFTIEFWSSVFKSLWKLNLGPTPEFYERILSTLRYGIVIGDKEFDFLAFSSSQLRDNSLWMFASTANLNADVIREWMGNFRSIRNVATYARRLDQSFGPSTETISTVGMDEIDFIPDIEVVKGGHQIRYGGYKGVVAVDPSSPWKLSLRPSMLKYDSENTKLDVLAWSKYQPCFMNRQIIILLSTLGVKDHVFEKKQREAVAQLDTILDDPLRAEEALDLMSPGENTNILKELLRCADQPDGEPFLSMMLQTFRASKLLDLRVRSRIFVPKARQMMGCLDETGSL</sequence>
<keyword evidence="1 3" id="KW-0696">RNA-directed RNA polymerase</keyword>
<feature type="domain" description="RDRP core" evidence="2">
    <location>
        <begin position="156"/>
        <end position="315"/>
    </location>
</feature>
<keyword evidence="1" id="KW-0694">RNA-binding</keyword>
<gene>
    <name evidence="3" type="ORF">Fot_15076</name>
</gene>
<comment type="function">
    <text evidence="1">Probably involved in the RNA silencing pathway and required for the generation of small interfering RNAs (siRNAs).</text>
</comment>
<evidence type="ECO:0000313" key="3">
    <source>
        <dbReference type="EMBL" id="KAL2545843.1"/>
    </source>
</evidence>
<dbReference type="PANTHER" id="PTHR23079:SF1">
    <property type="entry name" value="RNA-DEPENDENT RNA POLYMERASE 1"/>
    <property type="match status" value="1"/>
</dbReference>
<keyword evidence="4" id="KW-1185">Reference proteome</keyword>
<comment type="similarity">
    <text evidence="1">Belongs to the RdRP family.</text>
</comment>
<evidence type="ECO:0000256" key="1">
    <source>
        <dbReference type="RuleBase" id="RU363098"/>
    </source>
</evidence>
<reference evidence="4" key="1">
    <citation type="submission" date="2024-07" db="EMBL/GenBank/DDBJ databases">
        <title>Two chromosome-level genome assemblies of Korean endemic species Abeliophyllum distichum and Forsythia ovata (Oleaceae).</title>
        <authorList>
            <person name="Jang H."/>
        </authorList>
    </citation>
    <scope>NUCLEOTIDE SEQUENCE [LARGE SCALE GENOMIC DNA]</scope>
</reference>
<keyword evidence="1" id="KW-0548">Nucleotidyltransferase</keyword>
<proteinExistence type="inferred from homology"/>
<dbReference type="Pfam" id="PF05183">
    <property type="entry name" value="RdRP"/>
    <property type="match status" value="2"/>
</dbReference>
<accession>A0ABD1WAJ1</accession>
<dbReference type="PANTHER" id="PTHR23079">
    <property type="entry name" value="RNA-DEPENDENT RNA POLYMERASE"/>
    <property type="match status" value="1"/>
</dbReference>